<evidence type="ECO:0000256" key="8">
    <source>
        <dbReference type="ARBA" id="ARBA00023136"/>
    </source>
</evidence>
<proteinExistence type="predicted"/>
<organism evidence="15 16">
    <name type="scientific">Pachysolen tannophilus NRRL Y-2460</name>
    <dbReference type="NCBI Taxonomy" id="669874"/>
    <lineage>
        <taxon>Eukaryota</taxon>
        <taxon>Fungi</taxon>
        <taxon>Dikarya</taxon>
        <taxon>Ascomycota</taxon>
        <taxon>Saccharomycotina</taxon>
        <taxon>Pichiomycetes</taxon>
        <taxon>Pachysolenaceae</taxon>
        <taxon>Pachysolen</taxon>
    </lineage>
</organism>
<feature type="transmembrane region" description="Helical" evidence="12">
    <location>
        <begin position="342"/>
        <end position="366"/>
    </location>
</feature>
<feature type="transmembrane region" description="Helical" evidence="12">
    <location>
        <begin position="530"/>
        <end position="549"/>
    </location>
</feature>
<dbReference type="GO" id="GO:0016887">
    <property type="term" value="F:ATP hydrolysis activity"/>
    <property type="evidence" value="ECO:0007669"/>
    <property type="project" value="InterPro"/>
</dbReference>
<dbReference type="SUPFAM" id="SSF90123">
    <property type="entry name" value="ABC transporter transmembrane region"/>
    <property type="match status" value="2"/>
</dbReference>
<feature type="transmembrane region" description="Helical" evidence="12">
    <location>
        <begin position="1319"/>
        <end position="1338"/>
    </location>
</feature>
<dbReference type="CDD" id="cd18596">
    <property type="entry name" value="ABC_6TM_VMR1_D1_like"/>
    <property type="match status" value="1"/>
</dbReference>
<dbReference type="CDD" id="cd03250">
    <property type="entry name" value="ABCC_MRP_domain1"/>
    <property type="match status" value="1"/>
</dbReference>
<dbReference type="InterPro" id="IPR027417">
    <property type="entry name" value="P-loop_NTPase"/>
</dbReference>
<keyword evidence="7 12" id="KW-1133">Transmembrane helix</keyword>
<dbReference type="InterPro" id="IPR017871">
    <property type="entry name" value="ABC_transporter-like_CS"/>
</dbReference>
<dbReference type="PROSITE" id="PS50929">
    <property type="entry name" value="ABC_TM1F"/>
    <property type="match status" value="2"/>
</dbReference>
<keyword evidence="10" id="KW-0175">Coiled coil</keyword>
<feature type="transmembrane region" description="Helical" evidence="12">
    <location>
        <begin position="1230"/>
        <end position="1252"/>
    </location>
</feature>
<dbReference type="PANTHER" id="PTHR24223">
    <property type="entry name" value="ATP-BINDING CASSETTE SUB-FAMILY C"/>
    <property type="match status" value="1"/>
</dbReference>
<feature type="transmembrane region" description="Helical" evidence="12">
    <location>
        <begin position="386"/>
        <end position="409"/>
    </location>
</feature>
<evidence type="ECO:0000256" key="3">
    <source>
        <dbReference type="ARBA" id="ARBA00022692"/>
    </source>
</evidence>
<dbReference type="InterPro" id="IPR003439">
    <property type="entry name" value="ABC_transporter-like_ATP-bd"/>
</dbReference>
<dbReference type="InterPro" id="IPR036640">
    <property type="entry name" value="ABC1_TM_sf"/>
</dbReference>
<keyword evidence="3 12" id="KW-0812">Transmembrane</keyword>
<evidence type="ECO:0008006" key="17">
    <source>
        <dbReference type="Google" id="ProtNLM"/>
    </source>
</evidence>
<dbReference type="Gene3D" id="1.20.1560.10">
    <property type="entry name" value="ABC transporter type 1, transmembrane domain"/>
    <property type="match status" value="2"/>
</dbReference>
<evidence type="ECO:0000256" key="1">
    <source>
        <dbReference type="ARBA" id="ARBA00004141"/>
    </source>
</evidence>
<keyword evidence="2" id="KW-0813">Transport</keyword>
<reference evidence="16" key="1">
    <citation type="submission" date="2016-05" db="EMBL/GenBank/DDBJ databases">
        <title>Comparative genomics of biotechnologically important yeasts.</title>
        <authorList>
            <consortium name="DOE Joint Genome Institute"/>
            <person name="Riley R."/>
            <person name="Haridas S."/>
            <person name="Wolfe K.H."/>
            <person name="Lopes M.R."/>
            <person name="Hittinger C.T."/>
            <person name="Goker M."/>
            <person name="Salamov A."/>
            <person name="Wisecaver J."/>
            <person name="Long T.M."/>
            <person name="Aerts A.L."/>
            <person name="Barry K."/>
            <person name="Choi C."/>
            <person name="Clum A."/>
            <person name="Coughlan A.Y."/>
            <person name="Deshpande S."/>
            <person name="Douglass A.P."/>
            <person name="Hanson S.J."/>
            <person name="Klenk H.-P."/>
            <person name="Labutti K."/>
            <person name="Lapidus A."/>
            <person name="Lindquist E."/>
            <person name="Lipzen A."/>
            <person name="Meier-Kolthoff J.P."/>
            <person name="Ohm R.A."/>
            <person name="Otillar R.P."/>
            <person name="Pangilinan J."/>
            <person name="Peng Y."/>
            <person name="Rokas A."/>
            <person name="Rosa C.A."/>
            <person name="Scheuner C."/>
            <person name="Sibirny A.A."/>
            <person name="Slot J.C."/>
            <person name="Stielow J.B."/>
            <person name="Sun H."/>
            <person name="Kurtzman C.P."/>
            <person name="Blackwell M."/>
            <person name="Grigoriev I.V."/>
            <person name="Jeffries T.W."/>
        </authorList>
    </citation>
    <scope>NUCLEOTIDE SEQUENCE [LARGE SCALE GENOMIC DNA]</scope>
    <source>
        <strain evidence="16">NRRL Y-2460</strain>
    </source>
</reference>
<dbReference type="Proteomes" id="UP000094236">
    <property type="component" value="Unassembled WGS sequence"/>
</dbReference>
<dbReference type="InterPro" id="IPR003593">
    <property type="entry name" value="AAA+_ATPase"/>
</dbReference>
<evidence type="ECO:0000256" key="5">
    <source>
        <dbReference type="ARBA" id="ARBA00022741"/>
    </source>
</evidence>
<feature type="coiled-coil region" evidence="10">
    <location>
        <begin position="960"/>
        <end position="987"/>
    </location>
</feature>
<gene>
    <name evidence="15" type="ORF">PACTADRAFT_48088</name>
</gene>
<dbReference type="GO" id="GO:0140359">
    <property type="term" value="F:ABC-type transporter activity"/>
    <property type="evidence" value="ECO:0007669"/>
    <property type="project" value="InterPro"/>
</dbReference>
<evidence type="ECO:0000256" key="2">
    <source>
        <dbReference type="ARBA" id="ARBA00022448"/>
    </source>
</evidence>
<evidence type="ECO:0000256" key="6">
    <source>
        <dbReference type="ARBA" id="ARBA00022840"/>
    </source>
</evidence>
<dbReference type="GO" id="GO:0000329">
    <property type="term" value="C:fungal-type vacuole membrane"/>
    <property type="evidence" value="ECO:0007669"/>
    <property type="project" value="TreeGrafter"/>
</dbReference>
<evidence type="ECO:0000259" key="14">
    <source>
        <dbReference type="PROSITE" id="PS50929"/>
    </source>
</evidence>
<sequence length="1693" mass="189640">MSANSTFICSSVFEFDDFTACGRHILLDGLIPGVVAILSALYVITRLSVRNSCKKHHYSSNNSAFPNVETQPLLSTPINPLENNDNSYGAASSNGGIVVPATVTQRHFDIAKLEAKKDDGSPHGYVEIVFRSLKERIRVCIEEILLIAHVGIAICTLVIPELADEWVDTPFIPKLKLGIWTYALIICTIRLANLSNIGTQRLPNLWNHSVFLYTASVFPSALTMRTALLGTINSKIVNYYYIFDFIISALLFVNIYSAEIGDKPAKLYITDKNTLPSPESKSSLFSIASYSWLNGMVWKAYGEPMLQKDIWSLKQEDYAFNVVQAFEQMKSNMHFAGRLFKFFRYILAVQAIWAILDSFIIFAPSILLKKILEYVDHPEDNSRSLAWLFVFLMLFFKLTSSMFTGRSLFLGRRLSTQMKAIIIAEVYAKALRRRITTDQVQKANLDPPTNDKSTLQLEDETSGSGSFENSSGEESKEKEDAKKSDLGAIINLMAVDAFKVSEISSYLHYFVSSFLMIAIAIFLLYKLLGWSALVGAAVIIILLPVNYKISEKLGDSQKEMLAITDKRIQKLNETFQSIRIIKFFAWERKFFEEVMKIRNEELIKLTKRSIFWACSATLWFTIPTLITLVSFFCYIIIDGKTLTSPIAFTSLSLFNLLRSPLDELANMLSFVIQSKVSMDRVQNFLDEEDTTKYEQLSHPRTANSPEIGFENATFSWNKTHSGDFKLRDLNIAFKKGKLNVIIGPTGSGKTSLLLALLGEMELLEGNVYLPGVEPRDELKVDPSTGLAEAVAYCSQAAWLLNDTIRNNIIFAAPFDQERYDSVVKACGLVRDFEILEGGDNTEIGEKGITLSGGQKQRVSLARALYSNAKHVLLDDCLSAVDSHTALWIYDNCITGPLMKGRTCILVSHNVALTVTAAEWVVVLENGRIKNQGTPSFLLKEGDLGDDELVKSSVNASSSNLKSLNDKNKSAKLNADKIEAKLKKVIAEEAAAYAQEGSSKQNDENDEDFRKLKNKKIAGKLVEEETKKEGSVKFQVYADYAKSFGTWPLWILLASGMLGSQAIYILQSWWLREWAMSSETNAGDSFSSVFVSTSHAVVSKSMDALNKIDWNKPIGGETFRVINSSKHGTFFYLILYSVIGFIYSGISAARIVITFLGGISASNKIFEKMLRRVLRAKLRFFDATPIGRIMNRFSKDMESVDQELPPFAEAFIMCLIQCFATIGLICFITPAFLIFAIFILFFYYLVGIFYLSLSRELKRYDSVTRSPIHQHFTETLVGVPTIRAYGDERRFMTQNLNKIDENNRPYFYLWIANRWLSFRVDAVGAFVTFFSGVFILLSINKLDSGLAGLSLSYAIAFSDGALWVVRLYANVEMSMNSVERLQEYLLIDQEAAETTENDPLPNTWPSKGAIEVRDVSLRYAPDLPRVINNVTFNVEPNSKVGIVGRTGAGKSTIITAFFRFLDPETGYIKIDGVDITKIGLRALRQGITIIPQDPTLFTGTIRSNLDLFDQYSDEEIYQALKRVNLISAEELALVKNGQSSANSSDVGDSSLEENTNKFLNLNNKISEGGSNLSQGQRQLMCLARSLLKSPKVILLDEATASIDYASDAKIQHTIRDEFAASTILTIAHRLRSIIDYDKILVMDAGKVVEYDDPYTLILDKSSLFHSMCENSGELDVLVQLAKENFIKKGINSRK</sequence>
<dbReference type="CDD" id="cd03369">
    <property type="entry name" value="ABCC_NFT1"/>
    <property type="match status" value="1"/>
</dbReference>
<keyword evidence="16" id="KW-1185">Reference proteome</keyword>
<evidence type="ECO:0000256" key="11">
    <source>
        <dbReference type="SAM" id="MobiDB-lite"/>
    </source>
</evidence>
<dbReference type="SMART" id="SM00382">
    <property type="entry name" value="AAA"/>
    <property type="match status" value="2"/>
</dbReference>
<dbReference type="EMBL" id="KV454011">
    <property type="protein sequence ID" value="ODV98301.1"/>
    <property type="molecule type" value="Genomic_DNA"/>
</dbReference>
<dbReference type="GO" id="GO:0005524">
    <property type="term" value="F:ATP binding"/>
    <property type="evidence" value="ECO:0007669"/>
    <property type="project" value="UniProtKB-KW"/>
</dbReference>
<protein>
    <recommendedName>
        <fullName evidence="17">ATP-dependent bile acid permease</fullName>
    </recommendedName>
</protein>
<dbReference type="FunFam" id="3.40.50.300:FF:000825">
    <property type="entry name" value="ABC bile acid transporter"/>
    <property type="match status" value="1"/>
</dbReference>
<dbReference type="PANTHER" id="PTHR24223:SF353">
    <property type="entry name" value="ABC TRANSPORTER ATP-BINDING PROTEIN_PERMEASE VMR1-RELATED"/>
    <property type="match status" value="1"/>
</dbReference>
<evidence type="ECO:0000256" key="7">
    <source>
        <dbReference type="ARBA" id="ARBA00022989"/>
    </source>
</evidence>
<dbReference type="STRING" id="669874.A0A1E4U2S7"/>
<name>A0A1E4U2S7_PACTA</name>
<feature type="transmembrane region" description="Helical" evidence="12">
    <location>
        <begin position="1206"/>
        <end position="1224"/>
    </location>
</feature>
<feature type="transmembrane region" description="Helical" evidence="12">
    <location>
        <begin position="1344"/>
        <end position="1364"/>
    </location>
</feature>
<evidence type="ECO:0000256" key="4">
    <source>
        <dbReference type="ARBA" id="ARBA00022737"/>
    </source>
</evidence>
<evidence type="ECO:0000313" key="16">
    <source>
        <dbReference type="Proteomes" id="UP000094236"/>
    </source>
</evidence>
<dbReference type="CDD" id="cd18604">
    <property type="entry name" value="ABC_6TM_VMR1_D2_like"/>
    <property type="match status" value="1"/>
</dbReference>
<evidence type="ECO:0000256" key="12">
    <source>
        <dbReference type="SAM" id="Phobius"/>
    </source>
</evidence>
<dbReference type="PROSITE" id="PS50893">
    <property type="entry name" value="ABC_TRANSPORTER_2"/>
    <property type="match status" value="2"/>
</dbReference>
<feature type="domain" description="ABC transmembrane type-1" evidence="14">
    <location>
        <begin position="351"/>
        <end position="673"/>
    </location>
</feature>
<feature type="transmembrane region" description="Helical" evidence="12">
    <location>
        <begin position="1128"/>
        <end position="1145"/>
    </location>
</feature>
<feature type="domain" description="ABC transporter" evidence="13">
    <location>
        <begin position="707"/>
        <end position="950"/>
    </location>
</feature>
<accession>A0A1E4U2S7</accession>
<feature type="transmembrane region" description="Helical" evidence="12">
    <location>
        <begin position="238"/>
        <end position="256"/>
    </location>
</feature>
<keyword evidence="9" id="KW-0325">Glycoprotein</keyword>
<dbReference type="PROSITE" id="PS00211">
    <property type="entry name" value="ABC_TRANSPORTER_1"/>
    <property type="match status" value="2"/>
</dbReference>
<dbReference type="FunFam" id="3.40.50.300:FF:000565">
    <property type="entry name" value="ABC bile acid transporter"/>
    <property type="match status" value="1"/>
</dbReference>
<feature type="transmembrane region" description="Helical" evidence="12">
    <location>
        <begin position="506"/>
        <end position="524"/>
    </location>
</feature>
<feature type="transmembrane region" description="Helical" evidence="12">
    <location>
        <begin position="610"/>
        <end position="637"/>
    </location>
</feature>
<feature type="transmembrane region" description="Helical" evidence="12">
    <location>
        <begin position="25"/>
        <end position="45"/>
    </location>
</feature>
<evidence type="ECO:0000256" key="10">
    <source>
        <dbReference type="SAM" id="Coils"/>
    </source>
</evidence>
<feature type="transmembrane region" description="Helical" evidence="12">
    <location>
        <begin position="179"/>
        <end position="198"/>
    </location>
</feature>
<dbReference type="Gene3D" id="3.40.50.300">
    <property type="entry name" value="P-loop containing nucleotide triphosphate hydrolases"/>
    <property type="match status" value="2"/>
</dbReference>
<evidence type="ECO:0000313" key="15">
    <source>
        <dbReference type="EMBL" id="ODV98301.1"/>
    </source>
</evidence>
<keyword evidence="6" id="KW-0067">ATP-binding</keyword>
<feature type="transmembrane region" description="Helical" evidence="12">
    <location>
        <begin position="1046"/>
        <end position="1065"/>
    </location>
</feature>
<feature type="domain" description="ABC transmembrane type-1" evidence="14">
    <location>
        <begin position="1050"/>
        <end position="1372"/>
    </location>
</feature>
<comment type="subcellular location">
    <subcellularLocation>
        <location evidence="1">Membrane</location>
        <topology evidence="1">Multi-pass membrane protein</topology>
    </subcellularLocation>
</comment>
<keyword evidence="8 12" id="KW-0472">Membrane</keyword>
<feature type="domain" description="ABC transporter" evidence="13">
    <location>
        <begin position="1409"/>
        <end position="1668"/>
    </location>
</feature>
<dbReference type="InterPro" id="IPR011527">
    <property type="entry name" value="ABC1_TM_dom"/>
</dbReference>
<feature type="compositionally biased region" description="Low complexity" evidence="11">
    <location>
        <begin position="462"/>
        <end position="472"/>
    </location>
</feature>
<dbReference type="Pfam" id="PF00005">
    <property type="entry name" value="ABC_tran"/>
    <property type="match status" value="2"/>
</dbReference>
<dbReference type="SUPFAM" id="SSF52540">
    <property type="entry name" value="P-loop containing nucleoside triphosphate hydrolases"/>
    <property type="match status" value="2"/>
</dbReference>
<feature type="region of interest" description="Disordered" evidence="11">
    <location>
        <begin position="442"/>
        <end position="480"/>
    </location>
</feature>
<keyword evidence="4" id="KW-0677">Repeat</keyword>
<evidence type="ECO:0000259" key="13">
    <source>
        <dbReference type="PROSITE" id="PS50893"/>
    </source>
</evidence>
<feature type="transmembrane region" description="Helical" evidence="12">
    <location>
        <begin position="139"/>
        <end position="159"/>
    </location>
</feature>
<keyword evidence="5" id="KW-0547">Nucleotide-binding</keyword>
<dbReference type="InterPro" id="IPR050173">
    <property type="entry name" value="ABC_transporter_C-like"/>
</dbReference>
<feature type="transmembrane region" description="Helical" evidence="12">
    <location>
        <begin position="210"/>
        <end position="232"/>
    </location>
</feature>
<dbReference type="OrthoDB" id="6500128at2759"/>
<evidence type="ECO:0000256" key="9">
    <source>
        <dbReference type="ARBA" id="ARBA00023180"/>
    </source>
</evidence>
<dbReference type="Pfam" id="PF00664">
    <property type="entry name" value="ABC_membrane"/>
    <property type="match status" value="2"/>
</dbReference>